<dbReference type="FunCoup" id="A0A6L2Q4D6">
    <property type="interactions" value="1521"/>
</dbReference>
<dbReference type="GO" id="GO:0002143">
    <property type="term" value="P:tRNA wobble position uridine thiolation"/>
    <property type="evidence" value="ECO:0007669"/>
    <property type="project" value="TreeGrafter"/>
</dbReference>
<evidence type="ECO:0000313" key="5">
    <source>
        <dbReference type="Proteomes" id="UP000502823"/>
    </source>
</evidence>
<dbReference type="Pfam" id="PF10288">
    <property type="entry name" value="CTU2"/>
    <property type="match status" value="1"/>
</dbReference>
<evidence type="ECO:0000256" key="2">
    <source>
        <dbReference type="ARBA" id="ARBA00022694"/>
    </source>
</evidence>
<dbReference type="InParanoid" id="A0A6L2Q4D6"/>
<evidence type="ECO:0000256" key="3">
    <source>
        <dbReference type="HAMAP-Rule" id="MF_03054"/>
    </source>
</evidence>
<dbReference type="EMBL" id="BLKM01012988">
    <property type="protein sequence ID" value="GFG38382.1"/>
    <property type="molecule type" value="Genomic_DNA"/>
</dbReference>
<dbReference type="GO" id="GO:0000049">
    <property type="term" value="F:tRNA binding"/>
    <property type="evidence" value="ECO:0007669"/>
    <property type="project" value="InterPro"/>
</dbReference>
<protein>
    <recommendedName>
        <fullName evidence="3">Cytoplasmic tRNA 2-thiolation protein 2</fullName>
    </recommendedName>
</protein>
<comment type="pathway">
    <text evidence="3">tRNA modification; 5-methoxycarbonylmethyl-2-thiouridine-tRNA biosynthesis.</text>
</comment>
<dbReference type="Gene3D" id="3.40.50.620">
    <property type="entry name" value="HUPs"/>
    <property type="match status" value="1"/>
</dbReference>
<comment type="subcellular location">
    <subcellularLocation>
        <location evidence="3">Cytoplasm</location>
    </subcellularLocation>
</comment>
<dbReference type="SUPFAM" id="SSF52402">
    <property type="entry name" value="Adenine nucleotide alpha hydrolases-like"/>
    <property type="match status" value="1"/>
</dbReference>
<dbReference type="PANTHER" id="PTHR20882">
    <property type="entry name" value="CYTOPLASMIC TRNA 2-THIOLATION PROTEIN 2"/>
    <property type="match status" value="1"/>
</dbReference>
<reference evidence="5" key="1">
    <citation type="submission" date="2020-01" db="EMBL/GenBank/DDBJ databases">
        <title>Draft genome sequence of the Termite Coptotermes fromosanus.</title>
        <authorList>
            <person name="Itakura S."/>
            <person name="Yosikawa Y."/>
            <person name="Umezawa K."/>
        </authorList>
    </citation>
    <scope>NUCLEOTIDE SEQUENCE [LARGE SCALE GENOMIC DNA]</scope>
</reference>
<dbReference type="GO" id="GO:0016783">
    <property type="term" value="F:sulfurtransferase activity"/>
    <property type="evidence" value="ECO:0007669"/>
    <property type="project" value="TreeGrafter"/>
</dbReference>
<dbReference type="Proteomes" id="UP000502823">
    <property type="component" value="Unassembled WGS sequence"/>
</dbReference>
<evidence type="ECO:0000256" key="1">
    <source>
        <dbReference type="ARBA" id="ARBA00022490"/>
    </source>
</evidence>
<dbReference type="GO" id="GO:0005829">
    <property type="term" value="C:cytosol"/>
    <property type="evidence" value="ECO:0007669"/>
    <property type="project" value="TreeGrafter"/>
</dbReference>
<comment type="caution">
    <text evidence="4">The sequence shown here is derived from an EMBL/GenBank/DDBJ whole genome shotgun (WGS) entry which is preliminary data.</text>
</comment>
<keyword evidence="1 3" id="KW-0963">Cytoplasm</keyword>
<dbReference type="AlphaFoldDB" id="A0A6L2Q4D6"/>
<accession>A0A6L2Q4D6</accession>
<evidence type="ECO:0000313" key="4">
    <source>
        <dbReference type="EMBL" id="GFG38382.1"/>
    </source>
</evidence>
<name>A0A6L2Q4D6_COPFO</name>
<dbReference type="UniPathway" id="UPA00988"/>
<dbReference type="GO" id="GO:0016779">
    <property type="term" value="F:nucleotidyltransferase activity"/>
    <property type="evidence" value="ECO:0007669"/>
    <property type="project" value="UniProtKB-UniRule"/>
</dbReference>
<comment type="similarity">
    <text evidence="3">Belongs to the CTU2/NCS2 family.</text>
</comment>
<dbReference type="InterPro" id="IPR014729">
    <property type="entry name" value="Rossmann-like_a/b/a_fold"/>
</dbReference>
<proteinExistence type="inferred from homology"/>
<organism evidence="4 5">
    <name type="scientific">Coptotermes formosanus</name>
    <name type="common">Formosan subterranean termite</name>
    <dbReference type="NCBI Taxonomy" id="36987"/>
    <lineage>
        <taxon>Eukaryota</taxon>
        <taxon>Metazoa</taxon>
        <taxon>Ecdysozoa</taxon>
        <taxon>Arthropoda</taxon>
        <taxon>Hexapoda</taxon>
        <taxon>Insecta</taxon>
        <taxon>Pterygota</taxon>
        <taxon>Neoptera</taxon>
        <taxon>Polyneoptera</taxon>
        <taxon>Dictyoptera</taxon>
        <taxon>Blattodea</taxon>
        <taxon>Blattoidea</taxon>
        <taxon>Termitoidae</taxon>
        <taxon>Rhinotermitidae</taxon>
        <taxon>Coptotermes</taxon>
    </lineage>
</organism>
<dbReference type="OrthoDB" id="25129at2759"/>
<keyword evidence="2 3" id="KW-0819">tRNA processing</keyword>
<dbReference type="InterPro" id="IPR019407">
    <property type="entry name" value="CTU2"/>
</dbReference>
<sequence>MCSVNEVDFDGAEQYMEKKSYLLTGDACKKCNKRKAEVVLKFRDAYCRECFLAAATHKFRASLGKSKIVRPKDHVLVAFSGSQPSTAMLHLVHAGLNEAGHKRLLFTCSVVYIDEGAILELSPCDRNNICTSVVQHVKKLSLPLYITTLDRSLGDSDNSCYSYDDITNNIDDNKEEQLKKLITSVQSLTGKTDLLHKLRNQLLRKIAKKLKCSKIFSADTAHHLAVKLLSNVALGRGAQLPLDIGFCDTRDPDVMLVRPMRDFMKKEVVFYNIFNKLESVFVPSLGTKMNPHASIQKLTETFVTDLQEDFPATVSTIFRTGDKLSIGSSTAEDECCVLCQVPMDTTTRASSAVQATEFSRMISVLGPLGFDSHSVGTLSNDISEHSDVGQTVLKSHKDKSDNGVKYNNASALTPTRKNISACRENEEGCQCSRSSNSITLPEAEASFCYGCRLIVREMVCISRFFKKTVLAYGVLCLSVPDLYVDSDNTIKPVPDIIWINWKLACTGKLSCCQE</sequence>
<dbReference type="PANTHER" id="PTHR20882:SF14">
    <property type="entry name" value="CYTOPLASMIC TRNA 2-THIOLATION PROTEIN 2"/>
    <property type="match status" value="1"/>
</dbReference>
<dbReference type="HAMAP" id="MF_03054">
    <property type="entry name" value="CTU2"/>
    <property type="match status" value="1"/>
</dbReference>
<gene>
    <name evidence="4" type="ORF">Cfor_03179</name>
</gene>
<comment type="function">
    <text evidence="3">Plays a central role in 2-thiolation of mcm(5)S(2)U at tRNA wobble positions of tRNA(Lys), tRNA(Glu) and tRNA(Gln). May act by forming a heterodimer with NCS6/CTU1 that ligates sulfur from thiocarboxylated URM1 onto the uridine of tRNAs at wobble position.</text>
</comment>
<dbReference type="GO" id="GO:0032447">
    <property type="term" value="P:protein urmylation"/>
    <property type="evidence" value="ECO:0007669"/>
    <property type="project" value="UniProtKB-UniRule"/>
</dbReference>
<keyword evidence="5" id="KW-1185">Reference proteome</keyword>